<proteinExistence type="predicted"/>
<dbReference type="PROSITE" id="PS00080">
    <property type="entry name" value="MULTICOPPER_OXIDASE2"/>
    <property type="match status" value="1"/>
</dbReference>
<dbReference type="Gene3D" id="2.60.40.420">
    <property type="entry name" value="Cupredoxins - blue copper proteins"/>
    <property type="match status" value="3"/>
</dbReference>
<dbReference type="InterPro" id="IPR011706">
    <property type="entry name" value="Cu-oxidase_C"/>
</dbReference>
<evidence type="ECO:0000259" key="4">
    <source>
        <dbReference type="Pfam" id="PF07732"/>
    </source>
</evidence>
<dbReference type="SUPFAM" id="SSF49503">
    <property type="entry name" value="Cupredoxins"/>
    <property type="match status" value="3"/>
</dbReference>
<evidence type="ECO:0000256" key="2">
    <source>
        <dbReference type="ARBA" id="ARBA00023002"/>
    </source>
</evidence>
<evidence type="ECO:0000313" key="6">
    <source>
        <dbReference type="Proteomes" id="UP000766595"/>
    </source>
</evidence>
<evidence type="ECO:0000313" key="5">
    <source>
        <dbReference type="EMBL" id="MBT9292586.1"/>
    </source>
</evidence>
<dbReference type="RefSeq" id="WP_261971090.1">
    <property type="nucleotide sequence ID" value="NZ_JAHHZF010000014.1"/>
</dbReference>
<dbReference type="Proteomes" id="UP000766595">
    <property type="component" value="Unassembled WGS sequence"/>
</dbReference>
<dbReference type="InterPro" id="IPR045087">
    <property type="entry name" value="Cu-oxidase_fam"/>
</dbReference>
<comment type="caution">
    <text evidence="5">The sequence shown here is derived from an EMBL/GenBank/DDBJ whole genome shotgun (WGS) entry which is preliminary data.</text>
</comment>
<dbReference type="InterPro" id="IPR002355">
    <property type="entry name" value="Cu_oxidase_Cu_BS"/>
</dbReference>
<organism evidence="5 6">
    <name type="scientific">Prosthecodimorpha staleyi</name>
    <dbReference type="NCBI Taxonomy" id="2840188"/>
    <lineage>
        <taxon>Bacteria</taxon>
        <taxon>Pseudomonadati</taxon>
        <taxon>Pseudomonadota</taxon>
        <taxon>Alphaproteobacteria</taxon>
        <taxon>Hyphomicrobiales</taxon>
        <taxon>Ancalomicrobiaceae</taxon>
        <taxon>Prosthecodimorpha</taxon>
    </lineage>
</organism>
<dbReference type="PANTHER" id="PTHR11709:SF2">
    <property type="entry name" value="MULTICOPPER OXIDASE LPR1"/>
    <property type="match status" value="1"/>
</dbReference>
<dbReference type="Pfam" id="PF07732">
    <property type="entry name" value="Cu-oxidase_3"/>
    <property type="match status" value="1"/>
</dbReference>
<dbReference type="EMBL" id="JAHHZF010000014">
    <property type="protein sequence ID" value="MBT9292586.1"/>
    <property type="molecule type" value="Genomic_DNA"/>
</dbReference>
<dbReference type="AlphaFoldDB" id="A0A947DA14"/>
<dbReference type="Pfam" id="PF07731">
    <property type="entry name" value="Cu-oxidase_2"/>
    <property type="match status" value="1"/>
</dbReference>
<reference evidence="5 6" key="1">
    <citation type="submission" date="2021-06" db="EMBL/GenBank/DDBJ databases">
        <authorList>
            <person name="Grouzdev D.S."/>
            <person name="Koziaeva V."/>
        </authorList>
    </citation>
    <scope>NUCLEOTIDE SEQUENCE [LARGE SCALE GENOMIC DNA]</scope>
    <source>
        <strain evidence="5 6">22</strain>
    </source>
</reference>
<keyword evidence="1" id="KW-0479">Metal-binding</keyword>
<dbReference type="PANTHER" id="PTHR11709">
    <property type="entry name" value="MULTI-COPPER OXIDASE"/>
    <property type="match status" value="1"/>
</dbReference>
<dbReference type="GO" id="GO:0016491">
    <property type="term" value="F:oxidoreductase activity"/>
    <property type="evidence" value="ECO:0007669"/>
    <property type="project" value="UniProtKB-KW"/>
</dbReference>
<accession>A0A947DA14</accession>
<evidence type="ECO:0000256" key="1">
    <source>
        <dbReference type="ARBA" id="ARBA00022723"/>
    </source>
</evidence>
<sequence length="500" mass="54570">MVARLLSRRTFARGALAVAGAGMVTGSLGGGDLLAARAAAAAPWRAAPEPGSGRLHEIAFEAAEREMALFGPDETPVRVWSYADKPFPVVRINRGDRVRAEVHNRLTEHVSVHWHGLRIPNAMDGVQYLTQPPIQPGERFTYDFTPPDPGTFFFHPHCNESGQVGRGLAGIMVVEGDERVKPDGELILAVKDWRLGPDGRWLEFSTPQGASRGGTFGTRRSTNGRRAFSAEVPAAADLRVRLLNLDSSRVMEIGIEGATAAIVAVDGHAVRPIPLDRSGQETWRMGPAMRLDLLVRTPRPGAVAKIIDYQSAEPWTVAALAAAGKPRRRGALDADILYRPVFPEPDLAHAEALSWTFMAASDSVASFADAAGSDPAQRLLMDSLCVSERTYWSINKLSWPNAADRRLPPPLGVLTAGRTYRFELVNATPHPHPIHLHGHVFRVVSSSERARMPAYAADTVLLSPKERVEIAFVATAGDWMFHCHILEHLETGMMGYLRVV</sequence>
<keyword evidence="6" id="KW-1185">Reference proteome</keyword>
<feature type="domain" description="Plastocyanin-like" evidence="4">
    <location>
        <begin position="77"/>
        <end position="177"/>
    </location>
</feature>
<dbReference type="InterPro" id="IPR008972">
    <property type="entry name" value="Cupredoxin"/>
</dbReference>
<dbReference type="PROSITE" id="PS51318">
    <property type="entry name" value="TAT"/>
    <property type="match status" value="1"/>
</dbReference>
<evidence type="ECO:0000259" key="3">
    <source>
        <dbReference type="Pfam" id="PF07731"/>
    </source>
</evidence>
<dbReference type="GO" id="GO:0005507">
    <property type="term" value="F:copper ion binding"/>
    <property type="evidence" value="ECO:0007669"/>
    <property type="project" value="InterPro"/>
</dbReference>
<dbReference type="InterPro" id="IPR006311">
    <property type="entry name" value="TAT_signal"/>
</dbReference>
<keyword evidence="2" id="KW-0560">Oxidoreductase</keyword>
<dbReference type="InterPro" id="IPR011707">
    <property type="entry name" value="Cu-oxidase-like_N"/>
</dbReference>
<name>A0A947DA14_9HYPH</name>
<protein>
    <submittedName>
        <fullName evidence="5">Multicopper oxidase family protein</fullName>
    </submittedName>
</protein>
<feature type="domain" description="Plastocyanin-like" evidence="3">
    <location>
        <begin position="410"/>
        <end position="499"/>
    </location>
</feature>
<dbReference type="CDD" id="cd13861">
    <property type="entry name" value="CuRO_1_CumA_like"/>
    <property type="match status" value="1"/>
</dbReference>
<gene>
    <name evidence="5" type="ORF">KL771_24205</name>
</gene>
<dbReference type="GO" id="GO:0030288">
    <property type="term" value="C:outer membrane-bounded periplasmic space"/>
    <property type="evidence" value="ECO:0007669"/>
    <property type="project" value="TreeGrafter"/>
</dbReference>